<dbReference type="SUPFAM" id="SSF50729">
    <property type="entry name" value="PH domain-like"/>
    <property type="match status" value="1"/>
</dbReference>
<gene>
    <name evidence="3" type="ORF">QYF61_012509</name>
</gene>
<feature type="compositionally biased region" description="Acidic residues" evidence="1">
    <location>
        <begin position="548"/>
        <end position="557"/>
    </location>
</feature>
<dbReference type="CDD" id="cd01255">
    <property type="entry name" value="PH2_Tiam1_2"/>
    <property type="match status" value="1"/>
</dbReference>
<evidence type="ECO:0000256" key="1">
    <source>
        <dbReference type="SAM" id="MobiDB-lite"/>
    </source>
</evidence>
<dbReference type="PANTHER" id="PTHR46001">
    <property type="entry name" value="TIAM (MAMMALIAN TUMOR INVASION AND METASTASIS FACTOR) HOMOLOG"/>
    <property type="match status" value="1"/>
</dbReference>
<dbReference type="PANTHER" id="PTHR46001:SF5">
    <property type="entry name" value="RHO GUANINE NUCLEOTIDE EXCHANGE FACTOR TIAM2"/>
    <property type="match status" value="1"/>
</dbReference>
<evidence type="ECO:0000313" key="4">
    <source>
        <dbReference type="Proteomes" id="UP001333110"/>
    </source>
</evidence>
<reference evidence="3 4" key="1">
    <citation type="journal article" date="2023" name="J. Hered.">
        <title>Chromosome-level genome of the wood stork (Mycteria americana) provides insight into avian chromosome evolution.</title>
        <authorList>
            <person name="Flamio R. Jr."/>
            <person name="Ramstad K.M."/>
        </authorList>
    </citation>
    <scope>NUCLEOTIDE SEQUENCE [LARGE SCALE GENOMIC DNA]</scope>
    <source>
        <strain evidence="3">JAX WOST 10</strain>
    </source>
</reference>
<dbReference type="PROSITE" id="PS50010">
    <property type="entry name" value="DH_2"/>
    <property type="match status" value="1"/>
</dbReference>
<evidence type="ECO:0000259" key="2">
    <source>
        <dbReference type="PROSITE" id="PS50010"/>
    </source>
</evidence>
<dbReference type="AlphaFoldDB" id="A0AAN7PCX7"/>
<sequence>MPAFRRSKTRAKSLALARKSQQQAAAAYGSLHRMFSVSAEQISALCRNFQEVQASGMEGQKDNQDPPPRPLARHLSDADRLRKVIQELMDTEKSYVKDLSCLFELYLEPLQNETFLTQDEMESLFGSLPEMLDFQKVFLETLEDGISSSSDFNTLETPSQFRKLLFSLGGSFLYYADHFKLYSGFCANHIKVQKVLERAKTDSAFKAFLDARNPTKQHSSTLESYLIKPVQRVLKYPLLLKELVSLTDNESEEHYHLTEALKAMEKVASHINEMQKIYEDYGTVFDQLVADQSGTEKEVTELSMGELLMHSTVSWLNPFPSLGKARKDLELTVFVFKRAVILVYKENHKLKKKMPTNVRAAHNYGDLDPFKFRWLIPLSALQVRLGNTAGTENSCIWELIHTKSELEGRPETIFQLCSSDCENKTNIVKVIRSILRENFRRHIKCELPLEKTCKDRLVPLKNRVPATAKLASTRSLKVLKNSSSSEWNGDPGKGTFQDSDECSLSSSTQSSSCHTAESIQEPKNLSPDKHEQSCASDFSNVLVKESDILSDDDDDNDYQSLKKGSPTKDIEIQFQRLKISEEPSTDSERDQAAENEEGDGFETGEHPKLVRGHFCPVKRKVNSTKRNRGTLMAMQERHQSLDSHSDAANLDLNSILEREFSVQSLTSVVNEDCFYEAVERHGKS</sequence>
<dbReference type="Proteomes" id="UP001333110">
    <property type="component" value="Unassembled WGS sequence"/>
</dbReference>
<dbReference type="Pfam" id="PF00621">
    <property type="entry name" value="RhoGEF"/>
    <property type="match status" value="1"/>
</dbReference>
<name>A0AAN7PCX7_MYCAM</name>
<organism evidence="3 4">
    <name type="scientific">Mycteria americana</name>
    <name type="common">Wood stork</name>
    <dbReference type="NCBI Taxonomy" id="33587"/>
    <lineage>
        <taxon>Eukaryota</taxon>
        <taxon>Metazoa</taxon>
        <taxon>Chordata</taxon>
        <taxon>Craniata</taxon>
        <taxon>Vertebrata</taxon>
        <taxon>Euteleostomi</taxon>
        <taxon>Archelosauria</taxon>
        <taxon>Archosauria</taxon>
        <taxon>Dinosauria</taxon>
        <taxon>Saurischia</taxon>
        <taxon>Theropoda</taxon>
        <taxon>Coelurosauria</taxon>
        <taxon>Aves</taxon>
        <taxon>Neognathae</taxon>
        <taxon>Neoaves</taxon>
        <taxon>Aequornithes</taxon>
        <taxon>Ciconiiformes</taxon>
        <taxon>Ciconiidae</taxon>
        <taxon>Mycteria</taxon>
    </lineage>
</organism>
<dbReference type="Gene3D" id="2.30.29.30">
    <property type="entry name" value="Pleckstrin-homology domain (PH domain)/Phosphotyrosine-binding domain (PTB)"/>
    <property type="match status" value="1"/>
</dbReference>
<feature type="compositionally biased region" description="Low complexity" evidence="1">
    <location>
        <begin position="502"/>
        <end position="518"/>
    </location>
</feature>
<protein>
    <recommendedName>
        <fullName evidence="2">DH domain-containing protein</fullName>
    </recommendedName>
</protein>
<proteinExistence type="predicted"/>
<dbReference type="SMART" id="SM00325">
    <property type="entry name" value="RhoGEF"/>
    <property type="match status" value="1"/>
</dbReference>
<dbReference type="EMBL" id="JAUNZN010000003">
    <property type="protein sequence ID" value="KAK4824243.1"/>
    <property type="molecule type" value="Genomic_DNA"/>
</dbReference>
<dbReference type="GO" id="GO:0007264">
    <property type="term" value="P:small GTPase-mediated signal transduction"/>
    <property type="evidence" value="ECO:0007669"/>
    <property type="project" value="InterPro"/>
</dbReference>
<feature type="domain" description="DH" evidence="2">
    <location>
        <begin position="80"/>
        <end position="274"/>
    </location>
</feature>
<dbReference type="InterPro" id="IPR011993">
    <property type="entry name" value="PH-like_dom_sf"/>
</dbReference>
<dbReference type="InterPro" id="IPR043537">
    <property type="entry name" value="Tiam1/Tiam2/Sif"/>
</dbReference>
<dbReference type="CDD" id="cd00160">
    <property type="entry name" value="RhoGEF"/>
    <property type="match status" value="1"/>
</dbReference>
<dbReference type="InterPro" id="IPR001331">
    <property type="entry name" value="GDS_CDC24_CS"/>
</dbReference>
<accession>A0AAN7PCX7</accession>
<comment type="caution">
    <text evidence="3">The sequence shown here is derived from an EMBL/GenBank/DDBJ whole genome shotgun (WGS) entry which is preliminary data.</text>
</comment>
<feature type="compositionally biased region" description="Acidic residues" evidence="1">
    <location>
        <begin position="593"/>
        <end position="602"/>
    </location>
</feature>
<feature type="region of interest" description="Disordered" evidence="1">
    <location>
        <begin position="548"/>
        <end position="608"/>
    </location>
</feature>
<dbReference type="FunFam" id="1.20.900.10:FF:000012">
    <property type="entry name" value="T cell lymphoma invasion and metastasis 1"/>
    <property type="match status" value="1"/>
</dbReference>
<feature type="region of interest" description="Disordered" evidence="1">
    <location>
        <begin position="481"/>
        <end position="532"/>
    </location>
</feature>
<feature type="region of interest" description="Disordered" evidence="1">
    <location>
        <begin position="55"/>
        <end position="76"/>
    </location>
</feature>
<dbReference type="InterPro" id="IPR000219">
    <property type="entry name" value="DH_dom"/>
</dbReference>
<dbReference type="Pfam" id="PF23014">
    <property type="entry name" value="PH_Tiam1"/>
    <property type="match status" value="1"/>
</dbReference>
<feature type="compositionally biased region" description="Basic and acidic residues" evidence="1">
    <location>
        <begin position="578"/>
        <end position="592"/>
    </location>
</feature>
<dbReference type="PROSITE" id="PS00741">
    <property type="entry name" value="DH_1"/>
    <property type="match status" value="1"/>
</dbReference>
<dbReference type="InterPro" id="IPR055230">
    <property type="entry name" value="PH_Tiam1/2"/>
</dbReference>
<dbReference type="Gene3D" id="1.20.900.10">
    <property type="entry name" value="Dbl homology (DH) domain"/>
    <property type="match status" value="1"/>
</dbReference>
<dbReference type="InterPro" id="IPR035899">
    <property type="entry name" value="DBL_dom_sf"/>
</dbReference>
<dbReference type="SUPFAM" id="SSF48065">
    <property type="entry name" value="DBL homology domain (DH-domain)"/>
    <property type="match status" value="1"/>
</dbReference>
<keyword evidence="4" id="KW-1185">Reference proteome</keyword>
<evidence type="ECO:0000313" key="3">
    <source>
        <dbReference type="EMBL" id="KAK4824243.1"/>
    </source>
</evidence>
<dbReference type="GO" id="GO:0005085">
    <property type="term" value="F:guanyl-nucleotide exchange factor activity"/>
    <property type="evidence" value="ECO:0007669"/>
    <property type="project" value="InterPro"/>
</dbReference>